<evidence type="ECO:0000313" key="2">
    <source>
        <dbReference type="EMBL" id="MDB7085676.1"/>
    </source>
</evidence>
<feature type="domain" description="Glycosyl transferase family 1" evidence="1">
    <location>
        <begin position="185"/>
        <end position="340"/>
    </location>
</feature>
<reference evidence="2" key="1">
    <citation type="submission" date="2023-01" db="EMBL/GenBank/DDBJ databases">
        <title>Human gut microbiome strain richness.</title>
        <authorList>
            <person name="Chen-Liaw A."/>
        </authorList>
    </citation>
    <scope>NUCLEOTIDE SEQUENCE</scope>
    <source>
        <strain evidence="2">1001217st2_G6_1001217B_191108</strain>
    </source>
</reference>
<evidence type="ECO:0000313" key="3">
    <source>
        <dbReference type="Proteomes" id="UP001211987"/>
    </source>
</evidence>
<dbReference type="SUPFAM" id="SSF53756">
    <property type="entry name" value="UDP-Glycosyltransferase/glycogen phosphorylase"/>
    <property type="match status" value="1"/>
</dbReference>
<gene>
    <name evidence="2" type="ORF">PM738_17880</name>
</gene>
<dbReference type="Pfam" id="PF00534">
    <property type="entry name" value="Glycos_transf_1"/>
    <property type="match status" value="1"/>
</dbReference>
<dbReference type="PANTHER" id="PTHR45947">
    <property type="entry name" value="SULFOQUINOVOSYL TRANSFERASE SQD2"/>
    <property type="match status" value="1"/>
</dbReference>
<proteinExistence type="predicted"/>
<dbReference type="CDD" id="cd03812">
    <property type="entry name" value="GT4_CapH-like"/>
    <property type="match status" value="1"/>
</dbReference>
<dbReference type="Gene3D" id="3.40.50.2000">
    <property type="entry name" value="Glycogen Phosphorylase B"/>
    <property type="match status" value="2"/>
</dbReference>
<evidence type="ECO:0000259" key="1">
    <source>
        <dbReference type="Pfam" id="PF00534"/>
    </source>
</evidence>
<dbReference type="Proteomes" id="UP001211987">
    <property type="component" value="Unassembled WGS sequence"/>
</dbReference>
<dbReference type="PANTHER" id="PTHR45947:SF3">
    <property type="entry name" value="SULFOQUINOVOSYL TRANSFERASE SQD2"/>
    <property type="match status" value="1"/>
</dbReference>
<dbReference type="RefSeq" id="WP_134583352.1">
    <property type="nucleotide sequence ID" value="NZ_CAACVM010000034.1"/>
</dbReference>
<organism evidence="2 3">
    <name type="scientific">Thomasclavelia ramosa</name>
    <dbReference type="NCBI Taxonomy" id="1547"/>
    <lineage>
        <taxon>Bacteria</taxon>
        <taxon>Bacillati</taxon>
        <taxon>Bacillota</taxon>
        <taxon>Erysipelotrichia</taxon>
        <taxon>Erysipelotrichales</taxon>
        <taxon>Coprobacillaceae</taxon>
        <taxon>Thomasclavelia</taxon>
    </lineage>
</organism>
<dbReference type="InterPro" id="IPR050194">
    <property type="entry name" value="Glycosyltransferase_grp1"/>
</dbReference>
<dbReference type="EMBL" id="JAQLKE010000048">
    <property type="protein sequence ID" value="MDB7085676.1"/>
    <property type="molecule type" value="Genomic_DNA"/>
</dbReference>
<comment type="caution">
    <text evidence="2">The sequence shown here is derived from an EMBL/GenBank/DDBJ whole genome shotgun (WGS) entry which is preliminary data.</text>
</comment>
<dbReference type="GO" id="GO:0016757">
    <property type="term" value="F:glycosyltransferase activity"/>
    <property type="evidence" value="ECO:0007669"/>
    <property type="project" value="InterPro"/>
</dbReference>
<sequence length="372" mass="42692">MIKVLCIVASMNTGGAETFLMKILRSIDTKKFKLDFCVSEDKKGFYDDEIIKLGGEIYKITPKTKGIYKFIKELSNVIRKNNYDCVIRIGASSLVSIDLWVAKLCKVKCRILRSSNAGTIKGKKHDLFNYIFRIPLTSVANVKIAPSMLAAEYTFSPKIAHNESIILNNGLDIEKFKFNEQKRMKIRKKLNIDNYTVIGHIGRFNIQKNHEYLLKVFRAYIHYNNNAILLLIGCGELEDKIKHEVKKLKLEDKVLMLGTRDDINFLMMAMDILIFPSFFEGMPNVVIEAQSTGLPCLISDKITPEVQITDLVYLRSIEEHPANWAKYINDIISSCNKSREIYSTIMITKGYDIKSVTKKLEEIIEEKIHNEN</sequence>
<dbReference type="AlphaFoldDB" id="A0AB35IM71"/>
<protein>
    <submittedName>
        <fullName evidence="2">Glycosyltransferase family 1 protein</fullName>
    </submittedName>
</protein>
<dbReference type="InterPro" id="IPR001296">
    <property type="entry name" value="Glyco_trans_1"/>
</dbReference>
<accession>A0AB35IM71</accession>
<name>A0AB35IM71_9FIRM</name>